<keyword evidence="5" id="KW-1185">Reference proteome</keyword>
<dbReference type="Gene3D" id="2.60.120.330">
    <property type="entry name" value="B-lactam Antibiotic, Isopenicillin N Synthase, Chain"/>
    <property type="match status" value="1"/>
</dbReference>
<keyword evidence="2" id="KW-0408">Iron</keyword>
<dbReference type="AlphaFoldDB" id="A0A7J6WE18"/>
<dbReference type="OrthoDB" id="288590at2759"/>
<organism evidence="4 5">
    <name type="scientific">Thalictrum thalictroides</name>
    <name type="common">Rue-anemone</name>
    <name type="synonym">Anemone thalictroides</name>
    <dbReference type="NCBI Taxonomy" id="46969"/>
    <lineage>
        <taxon>Eukaryota</taxon>
        <taxon>Viridiplantae</taxon>
        <taxon>Streptophyta</taxon>
        <taxon>Embryophyta</taxon>
        <taxon>Tracheophyta</taxon>
        <taxon>Spermatophyta</taxon>
        <taxon>Magnoliopsida</taxon>
        <taxon>Ranunculales</taxon>
        <taxon>Ranunculaceae</taxon>
        <taxon>Thalictroideae</taxon>
        <taxon>Thalictrum</taxon>
    </lineage>
</organism>
<sequence>HSRTKQIVRVLASNSSWISVIKSINQSSPLTASEFKSIPIIDISGLLVKCNDPNMIKDEGVWEVVKQLDKACKEAGFFYVKGHGIPDSLVKEVRDATQIFSSSI</sequence>
<dbReference type="InterPro" id="IPR027443">
    <property type="entry name" value="IPNS-like_sf"/>
</dbReference>
<dbReference type="Pfam" id="PF14226">
    <property type="entry name" value="DIOX_N"/>
    <property type="match status" value="1"/>
</dbReference>
<dbReference type="Proteomes" id="UP000554482">
    <property type="component" value="Unassembled WGS sequence"/>
</dbReference>
<protein>
    <submittedName>
        <fullName evidence="4">2-oxoglutarate (2OG) and Fe(II)-dependent oxygenase superfamily protein</fullName>
    </submittedName>
</protein>
<evidence type="ECO:0000256" key="1">
    <source>
        <dbReference type="ARBA" id="ARBA00022723"/>
    </source>
</evidence>
<comment type="caution">
    <text evidence="4">The sequence shown here is derived from an EMBL/GenBank/DDBJ whole genome shotgun (WGS) entry which is preliminary data.</text>
</comment>
<feature type="domain" description="Non-haem dioxygenase N-terminal" evidence="3">
    <location>
        <begin position="38"/>
        <end position="100"/>
    </location>
</feature>
<gene>
    <name evidence="4" type="ORF">FRX31_015256</name>
</gene>
<proteinExistence type="predicted"/>
<dbReference type="GO" id="GO:0046872">
    <property type="term" value="F:metal ion binding"/>
    <property type="evidence" value="ECO:0007669"/>
    <property type="project" value="UniProtKB-KW"/>
</dbReference>
<evidence type="ECO:0000259" key="3">
    <source>
        <dbReference type="Pfam" id="PF14226"/>
    </source>
</evidence>
<dbReference type="EMBL" id="JABWDY010017741">
    <property type="protein sequence ID" value="KAF5195157.1"/>
    <property type="molecule type" value="Genomic_DNA"/>
</dbReference>
<name>A0A7J6WE18_THATH</name>
<dbReference type="SUPFAM" id="SSF51197">
    <property type="entry name" value="Clavaminate synthase-like"/>
    <property type="match status" value="1"/>
</dbReference>
<evidence type="ECO:0000313" key="4">
    <source>
        <dbReference type="EMBL" id="KAF5195157.1"/>
    </source>
</evidence>
<evidence type="ECO:0000256" key="2">
    <source>
        <dbReference type="ARBA" id="ARBA00023004"/>
    </source>
</evidence>
<accession>A0A7J6WE18</accession>
<reference evidence="4 5" key="1">
    <citation type="submission" date="2020-06" db="EMBL/GenBank/DDBJ databases">
        <title>Transcriptomic and genomic resources for Thalictrum thalictroides and T. hernandezii: Facilitating candidate gene discovery in an emerging model plant lineage.</title>
        <authorList>
            <person name="Arias T."/>
            <person name="Riano-Pachon D.M."/>
            <person name="Di Stilio V.S."/>
        </authorList>
    </citation>
    <scope>NUCLEOTIDE SEQUENCE [LARGE SCALE GENOMIC DNA]</scope>
    <source>
        <strain evidence="5">cv. WT478/WT964</strain>
        <tissue evidence="4">Leaves</tissue>
    </source>
</reference>
<evidence type="ECO:0000313" key="5">
    <source>
        <dbReference type="Proteomes" id="UP000554482"/>
    </source>
</evidence>
<dbReference type="InterPro" id="IPR026992">
    <property type="entry name" value="DIOX_N"/>
</dbReference>
<keyword evidence="1" id="KW-0479">Metal-binding</keyword>
<feature type="non-terminal residue" evidence="4">
    <location>
        <position position="1"/>
    </location>
</feature>